<feature type="compositionally biased region" description="Gly residues" evidence="1">
    <location>
        <begin position="99"/>
        <end position="112"/>
    </location>
</feature>
<reference evidence="2 3" key="1">
    <citation type="journal article" date="2020" name="Genome Biol. Evol.">
        <title>A new high-quality draft genome assembly of the Chinese cordyceps Ophiocordyceps sinensis.</title>
        <authorList>
            <person name="Shu R."/>
            <person name="Zhang J."/>
            <person name="Meng Q."/>
            <person name="Zhang H."/>
            <person name="Zhou G."/>
            <person name="Li M."/>
            <person name="Wu P."/>
            <person name="Zhao Y."/>
            <person name="Chen C."/>
            <person name="Qin Q."/>
        </authorList>
    </citation>
    <scope>NUCLEOTIDE SEQUENCE [LARGE SCALE GENOMIC DNA]</scope>
    <source>
        <strain evidence="2 3">IOZ07</strain>
    </source>
</reference>
<evidence type="ECO:0000313" key="3">
    <source>
        <dbReference type="Proteomes" id="UP000557566"/>
    </source>
</evidence>
<dbReference type="GO" id="GO:0005770">
    <property type="term" value="C:late endosome"/>
    <property type="evidence" value="ECO:0007669"/>
    <property type="project" value="TreeGrafter"/>
</dbReference>
<comment type="caution">
    <text evidence="2">The sequence shown here is derived from an EMBL/GenBank/DDBJ whole genome shotgun (WGS) entry which is preliminary data.</text>
</comment>
<dbReference type="EMBL" id="JAAVMX010000001">
    <property type="protein sequence ID" value="KAF4512947.1"/>
    <property type="molecule type" value="Genomic_DNA"/>
</dbReference>
<name>A0A8H4PYW8_9HYPO</name>
<evidence type="ECO:0000256" key="1">
    <source>
        <dbReference type="SAM" id="MobiDB-lite"/>
    </source>
</evidence>
<accession>A0A8H4PYW8</accession>
<dbReference type="PANTHER" id="PTHR17583">
    <property type="entry name" value="PHOSPHOINOSITIDE 3-KINASE REGULATORY SUBUNIT 4"/>
    <property type="match status" value="1"/>
</dbReference>
<feature type="region of interest" description="Disordered" evidence="1">
    <location>
        <begin position="91"/>
        <end position="125"/>
    </location>
</feature>
<organism evidence="2 3">
    <name type="scientific">Ophiocordyceps sinensis</name>
    <dbReference type="NCBI Taxonomy" id="72228"/>
    <lineage>
        <taxon>Eukaryota</taxon>
        <taxon>Fungi</taxon>
        <taxon>Dikarya</taxon>
        <taxon>Ascomycota</taxon>
        <taxon>Pezizomycotina</taxon>
        <taxon>Sordariomycetes</taxon>
        <taxon>Hypocreomycetidae</taxon>
        <taxon>Hypocreales</taxon>
        <taxon>Ophiocordycipitaceae</taxon>
        <taxon>Ophiocordyceps</taxon>
    </lineage>
</organism>
<keyword evidence="3" id="KW-1185">Reference proteome</keyword>
<dbReference type="GO" id="GO:0034271">
    <property type="term" value="C:phosphatidylinositol 3-kinase complex, class III, type I"/>
    <property type="evidence" value="ECO:0007669"/>
    <property type="project" value="TreeGrafter"/>
</dbReference>
<dbReference type="GO" id="GO:0045324">
    <property type="term" value="P:late endosome to vacuole transport"/>
    <property type="evidence" value="ECO:0007669"/>
    <property type="project" value="InterPro"/>
</dbReference>
<gene>
    <name evidence="2" type="ORF">G6O67_000273</name>
</gene>
<proteinExistence type="predicted"/>
<dbReference type="GO" id="GO:0016236">
    <property type="term" value="P:macroautophagy"/>
    <property type="evidence" value="ECO:0007669"/>
    <property type="project" value="InterPro"/>
</dbReference>
<dbReference type="PANTHER" id="PTHR17583:SF0">
    <property type="entry name" value="PHOSPHOINOSITIDE 3-KINASE REGULATORY SUBUNIT 4"/>
    <property type="match status" value="1"/>
</dbReference>
<dbReference type="GO" id="GO:0006623">
    <property type="term" value="P:protein targeting to vacuole"/>
    <property type="evidence" value="ECO:0007669"/>
    <property type="project" value="TreeGrafter"/>
</dbReference>
<dbReference type="Proteomes" id="UP000557566">
    <property type="component" value="Unassembled WGS sequence"/>
</dbReference>
<dbReference type="GO" id="GO:0034272">
    <property type="term" value="C:phosphatidylinositol 3-kinase complex, class III, type II"/>
    <property type="evidence" value="ECO:0007669"/>
    <property type="project" value="TreeGrafter"/>
</dbReference>
<dbReference type="OrthoDB" id="242910at2759"/>
<sequence>MLARFATNLESNNDAANADRGVRAMVVGTGAAEDSRDVRHAYMATGGSDKKLRFWDIGRIENSGVYSGLLPDEPLPTYMTSHPTTGVTVNAEKSSRHTGSGGGNNDGGGSTGTKGKNTASGRPPRSTVISMMQQQLLQSHLDAVLDLVIIEYPYTMSVSVDRSGVVFVFQ</sequence>
<dbReference type="AlphaFoldDB" id="A0A8H4PYW8"/>
<dbReference type="InterPro" id="IPR045162">
    <property type="entry name" value="Vps15-like"/>
</dbReference>
<protein>
    <submittedName>
        <fullName evidence="2">Uncharacterized protein</fullName>
    </submittedName>
</protein>
<dbReference type="GO" id="GO:0004674">
    <property type="term" value="F:protein serine/threonine kinase activity"/>
    <property type="evidence" value="ECO:0007669"/>
    <property type="project" value="InterPro"/>
</dbReference>
<evidence type="ECO:0000313" key="2">
    <source>
        <dbReference type="EMBL" id="KAF4512947.1"/>
    </source>
</evidence>
<dbReference type="GO" id="GO:0071561">
    <property type="term" value="C:nucleus-vacuole junction"/>
    <property type="evidence" value="ECO:0007669"/>
    <property type="project" value="TreeGrafter"/>
</dbReference>